<evidence type="ECO:0008006" key="5">
    <source>
        <dbReference type="Google" id="ProtNLM"/>
    </source>
</evidence>
<dbReference type="Proteomes" id="UP000244090">
    <property type="component" value="Unassembled WGS sequence"/>
</dbReference>
<keyword evidence="4" id="KW-1185">Reference proteome</keyword>
<protein>
    <recommendedName>
        <fullName evidence="5">Hydrolase</fullName>
    </recommendedName>
</protein>
<dbReference type="AlphaFoldDB" id="A0A2T6C3S2"/>
<evidence type="ECO:0000313" key="3">
    <source>
        <dbReference type="EMBL" id="PTX62954.1"/>
    </source>
</evidence>
<comment type="caution">
    <text evidence="3">The sequence shown here is derived from an EMBL/GenBank/DDBJ whole genome shotgun (WGS) entry which is preliminary data.</text>
</comment>
<feature type="transmembrane region" description="Helical" evidence="2">
    <location>
        <begin position="5"/>
        <end position="22"/>
    </location>
</feature>
<name>A0A2T6C3S2_9FLAO</name>
<keyword evidence="1" id="KW-0175">Coiled coil</keyword>
<evidence type="ECO:0000256" key="2">
    <source>
        <dbReference type="SAM" id="Phobius"/>
    </source>
</evidence>
<accession>A0A2T6C3S2</accession>
<dbReference type="EMBL" id="QBKT01000002">
    <property type="protein sequence ID" value="PTX62954.1"/>
    <property type="molecule type" value="Genomic_DNA"/>
</dbReference>
<keyword evidence="2" id="KW-0812">Transmembrane</keyword>
<reference evidence="3 4" key="1">
    <citation type="submission" date="2018-04" db="EMBL/GenBank/DDBJ databases">
        <title>Genomic Encyclopedia of Archaeal and Bacterial Type Strains, Phase II (KMG-II): from individual species to whole genera.</title>
        <authorList>
            <person name="Goeker M."/>
        </authorList>
    </citation>
    <scope>NUCLEOTIDE SEQUENCE [LARGE SCALE GENOMIC DNA]</scope>
    <source>
        <strain evidence="3 4">DSM 25731</strain>
    </source>
</reference>
<organism evidence="3 4">
    <name type="scientific">Kordia periserrulae</name>
    <dbReference type="NCBI Taxonomy" id="701523"/>
    <lineage>
        <taxon>Bacteria</taxon>
        <taxon>Pseudomonadati</taxon>
        <taxon>Bacteroidota</taxon>
        <taxon>Flavobacteriia</taxon>
        <taxon>Flavobacteriales</taxon>
        <taxon>Flavobacteriaceae</taxon>
        <taxon>Kordia</taxon>
    </lineage>
</organism>
<gene>
    <name evidence="3" type="ORF">C8N46_102355</name>
</gene>
<feature type="coiled-coil region" evidence="1">
    <location>
        <begin position="28"/>
        <end position="55"/>
    </location>
</feature>
<dbReference type="OrthoDB" id="1451701at2"/>
<evidence type="ECO:0000313" key="4">
    <source>
        <dbReference type="Proteomes" id="UP000244090"/>
    </source>
</evidence>
<evidence type="ECO:0000256" key="1">
    <source>
        <dbReference type="SAM" id="Coils"/>
    </source>
</evidence>
<dbReference type="RefSeq" id="WP_108113925.1">
    <property type="nucleotide sequence ID" value="NZ_QBKT01000002.1"/>
</dbReference>
<keyword evidence="2" id="KW-1133">Transmembrane helix</keyword>
<keyword evidence="2" id="KW-0472">Membrane</keyword>
<proteinExistence type="predicted"/>
<sequence length="176" mass="20322">MKKRILLYSIIFLILLVLYLYVSSNKQYELQSTKIEELRGKIDTLKTEVTTYKDSVNTLLDVNANLHYFSFENNGEAINYFEGTEVDVQNLPQIITDAIYDQNSASANNPLVPFDGTSGKFMSVDRVKVINHKWVICSFTDGDYWGEMLLRYEINGKTKELTFELISEVLYPKYEG</sequence>